<dbReference type="AlphaFoldDB" id="A0A6V8SLY0"/>
<dbReference type="InterPro" id="IPR036676">
    <property type="entry name" value="PurM-like_C_sf"/>
</dbReference>
<evidence type="ECO:0000313" key="5">
    <source>
        <dbReference type="Proteomes" id="UP000580568"/>
    </source>
</evidence>
<organism evidence="4 5">
    <name type="scientific">Clostridium fungisolvens</name>
    <dbReference type="NCBI Taxonomy" id="1604897"/>
    <lineage>
        <taxon>Bacteria</taxon>
        <taxon>Bacillati</taxon>
        <taxon>Bacillota</taxon>
        <taxon>Clostridia</taxon>
        <taxon>Eubacteriales</taxon>
        <taxon>Clostridiaceae</taxon>
        <taxon>Clostridium</taxon>
    </lineage>
</organism>
<dbReference type="PIRSF" id="PIRSF005644">
    <property type="entry name" value="Hdrgns_mtr_HypE"/>
    <property type="match status" value="1"/>
</dbReference>
<dbReference type="Pfam" id="PF02769">
    <property type="entry name" value="AIRS_C"/>
    <property type="match status" value="1"/>
</dbReference>
<dbReference type="SUPFAM" id="SSF56042">
    <property type="entry name" value="PurM C-terminal domain-like"/>
    <property type="match status" value="1"/>
</dbReference>
<comment type="caution">
    <text evidence="4">The sequence shown here is derived from an EMBL/GenBank/DDBJ whole genome shotgun (WGS) entry which is preliminary data.</text>
</comment>
<protein>
    <submittedName>
        <fullName evidence="4">Carbamoyl dehydratase HypE</fullName>
    </submittedName>
</protein>
<evidence type="ECO:0000259" key="3">
    <source>
        <dbReference type="Pfam" id="PF02769"/>
    </source>
</evidence>
<dbReference type="CDD" id="cd02197">
    <property type="entry name" value="HypE"/>
    <property type="match status" value="1"/>
</dbReference>
<gene>
    <name evidence="4" type="ORF">bsdtw1_04371</name>
</gene>
<dbReference type="SUPFAM" id="SSF55326">
    <property type="entry name" value="PurM N-terminal domain-like"/>
    <property type="match status" value="1"/>
</dbReference>
<dbReference type="InterPro" id="IPR010918">
    <property type="entry name" value="PurM-like_C_dom"/>
</dbReference>
<evidence type="ECO:0000313" key="4">
    <source>
        <dbReference type="EMBL" id="GFP78177.1"/>
    </source>
</evidence>
<evidence type="ECO:0000259" key="2">
    <source>
        <dbReference type="Pfam" id="PF00586"/>
    </source>
</evidence>
<feature type="domain" description="PurM-like C-terminal" evidence="3">
    <location>
        <begin position="161"/>
        <end position="313"/>
    </location>
</feature>
<dbReference type="RefSeq" id="WP_183279491.1">
    <property type="nucleotide sequence ID" value="NZ_BLZR01000001.1"/>
</dbReference>
<feature type="domain" description="PurM-like N-terminal" evidence="2">
    <location>
        <begin position="37"/>
        <end position="149"/>
    </location>
</feature>
<evidence type="ECO:0000256" key="1">
    <source>
        <dbReference type="ARBA" id="ARBA00006243"/>
    </source>
</evidence>
<dbReference type="Pfam" id="PF00586">
    <property type="entry name" value="AIRS"/>
    <property type="match status" value="1"/>
</dbReference>
<dbReference type="Gene3D" id="3.90.650.10">
    <property type="entry name" value="PurM-like C-terminal domain"/>
    <property type="match status" value="1"/>
</dbReference>
<dbReference type="Gene3D" id="3.30.1330.10">
    <property type="entry name" value="PurM-like, N-terminal domain"/>
    <property type="match status" value="1"/>
</dbReference>
<dbReference type="InterPro" id="IPR011854">
    <property type="entry name" value="HypE"/>
</dbReference>
<dbReference type="PANTHER" id="PTHR30303:SF0">
    <property type="entry name" value="CARBAMOYL DEHYDRATASE HYPE"/>
    <property type="match status" value="1"/>
</dbReference>
<accession>A0A6V8SLY0</accession>
<dbReference type="PANTHER" id="PTHR30303">
    <property type="entry name" value="HYDROGENASE ISOENZYMES FORMATION PROTEIN HYPE"/>
    <property type="match status" value="1"/>
</dbReference>
<dbReference type="EMBL" id="BLZR01000001">
    <property type="protein sequence ID" value="GFP78177.1"/>
    <property type="molecule type" value="Genomic_DNA"/>
</dbReference>
<keyword evidence="5" id="KW-1185">Reference proteome</keyword>
<proteinExistence type="inferred from homology"/>
<dbReference type="InterPro" id="IPR016188">
    <property type="entry name" value="PurM-like_N"/>
</dbReference>
<comment type="similarity">
    <text evidence="1">Belongs to the HypE family.</text>
</comment>
<dbReference type="GO" id="GO:0051604">
    <property type="term" value="P:protein maturation"/>
    <property type="evidence" value="ECO:0007669"/>
    <property type="project" value="TreeGrafter"/>
</dbReference>
<reference evidence="4 5" key="1">
    <citation type="submission" date="2020-07" db="EMBL/GenBank/DDBJ databases">
        <title>A new beta-1,3-glucan-decomposing anaerobic bacterium isolated from anoxic soil subjected to biological soil disinfestation.</title>
        <authorList>
            <person name="Ueki A."/>
            <person name="Tonouchi A."/>
        </authorList>
    </citation>
    <scope>NUCLEOTIDE SEQUENCE [LARGE SCALE GENOMIC DNA]</scope>
    <source>
        <strain evidence="4 5">TW1</strain>
    </source>
</reference>
<dbReference type="Proteomes" id="UP000580568">
    <property type="component" value="Unassembled WGS sequence"/>
</dbReference>
<sequence length="335" mass="36171">MIGKVLLSHGSGGRQTNGLISEIFIKHFNNSVLSQMNDAAQLTLEGNRVAFTTDSFVVNPIFFNGGNIGKLAVCGTVNDLAVSGARPLYLSSAFIIEEGFELEKLEEIVKSMALEAEKAGMKIVAGDTKVVERGSVDGIYINTTGIGVIYEEIYISASNAKPGDVVIVNGTLADHGITIMCKRHNLGIEGDISSDCASLNSLIYEVLNVCKDIHVMRDATRGGVAAVLNEIAEASKVSIILKEESILVKEEIRGVCEMLGLDPLYVANEGKVCIFVPEEHAEEVLSVMKKHPLGQDAYIIGRVTDDIKNRVFVETMIGSKRILDMPSGEQLPRIC</sequence>
<name>A0A6V8SLY0_9CLOT</name>
<dbReference type="NCBIfam" id="TIGR02124">
    <property type="entry name" value="hypE"/>
    <property type="match status" value="1"/>
</dbReference>
<dbReference type="InterPro" id="IPR036921">
    <property type="entry name" value="PurM-like_N_sf"/>
</dbReference>